<dbReference type="EMBL" id="NBTZ01000052">
    <property type="protein sequence ID" value="OTP75311.1"/>
    <property type="molecule type" value="Genomic_DNA"/>
</dbReference>
<feature type="domain" description="HTH marR-type" evidence="1">
    <location>
        <begin position="1"/>
        <end position="106"/>
    </location>
</feature>
<proteinExistence type="predicted"/>
<evidence type="ECO:0000313" key="3">
    <source>
        <dbReference type="EMBL" id="OTP77401.1"/>
    </source>
</evidence>
<dbReference type="Proteomes" id="UP000194546">
    <property type="component" value="Unassembled WGS sequence"/>
</dbReference>
<dbReference type="Proteomes" id="UP000195221">
    <property type="component" value="Unassembled WGS sequence"/>
</dbReference>
<accession>A0A242MV43</accession>
<sequence>MTPTQFSIVSALERAPDMTMAELAQAMVMERTTVVRVLQPLLRNGLVSAELGGPCQRRLQLTLTQIGQARLADALRHWHAAQEEFEAKFGRRQAARLRRELFRLTSE</sequence>
<protein>
    <submittedName>
        <fullName evidence="2">Transcriptional regulator, MarR family</fullName>
    </submittedName>
</protein>
<evidence type="ECO:0000313" key="5">
    <source>
        <dbReference type="Proteomes" id="UP000195221"/>
    </source>
</evidence>
<dbReference type="EMBL" id="NBTY01000053">
    <property type="protein sequence ID" value="OTP77401.1"/>
    <property type="molecule type" value="Genomic_DNA"/>
</dbReference>
<organism evidence="2 5">
    <name type="scientific">Caballeronia sordidicola</name>
    <name type="common">Burkholderia sordidicola</name>
    <dbReference type="NCBI Taxonomy" id="196367"/>
    <lineage>
        <taxon>Bacteria</taxon>
        <taxon>Pseudomonadati</taxon>
        <taxon>Pseudomonadota</taxon>
        <taxon>Betaproteobacteria</taxon>
        <taxon>Burkholderiales</taxon>
        <taxon>Burkholderiaceae</taxon>
        <taxon>Caballeronia</taxon>
    </lineage>
</organism>
<dbReference type="RefSeq" id="WP_305954584.1">
    <property type="nucleotide sequence ID" value="NZ_MSRG01000008.1"/>
</dbReference>
<dbReference type="GO" id="GO:0003700">
    <property type="term" value="F:DNA-binding transcription factor activity"/>
    <property type="evidence" value="ECO:0007669"/>
    <property type="project" value="InterPro"/>
</dbReference>
<dbReference type="InterPro" id="IPR036388">
    <property type="entry name" value="WH-like_DNA-bd_sf"/>
</dbReference>
<dbReference type="Gene3D" id="1.10.10.10">
    <property type="entry name" value="Winged helix-like DNA-binding domain superfamily/Winged helix DNA-binding domain"/>
    <property type="match status" value="1"/>
</dbReference>
<dbReference type="AlphaFoldDB" id="A0A242MV43"/>
<name>A0A242MV43_CABSO</name>
<evidence type="ECO:0000259" key="1">
    <source>
        <dbReference type="PROSITE" id="PS50995"/>
    </source>
</evidence>
<evidence type="ECO:0000313" key="2">
    <source>
        <dbReference type="EMBL" id="OTP75311.1"/>
    </source>
</evidence>
<dbReference type="PROSITE" id="PS50995">
    <property type="entry name" value="HTH_MARR_2"/>
    <property type="match status" value="1"/>
</dbReference>
<evidence type="ECO:0000313" key="4">
    <source>
        <dbReference type="Proteomes" id="UP000194546"/>
    </source>
</evidence>
<gene>
    <name evidence="3" type="ORF">PAMC26510_09410</name>
    <name evidence="2" type="ORF">PAMC26577_13635</name>
</gene>
<dbReference type="SUPFAM" id="SSF46785">
    <property type="entry name" value="Winged helix' DNA-binding domain"/>
    <property type="match status" value="1"/>
</dbReference>
<dbReference type="InterPro" id="IPR036390">
    <property type="entry name" value="WH_DNA-bd_sf"/>
</dbReference>
<dbReference type="Pfam" id="PF12802">
    <property type="entry name" value="MarR_2"/>
    <property type="match status" value="1"/>
</dbReference>
<comment type="caution">
    <text evidence="2">The sequence shown here is derived from an EMBL/GenBank/DDBJ whole genome shotgun (WGS) entry which is preliminary data.</text>
</comment>
<reference evidence="3 4" key="1">
    <citation type="submission" date="2017-03" db="EMBL/GenBank/DDBJ databases">
        <title>Genome analysis of strain PAMC 26510.</title>
        <authorList>
            <person name="Oh H.-M."/>
            <person name="Yang J.-A."/>
        </authorList>
    </citation>
    <scope>NUCLEOTIDE SEQUENCE [LARGE SCALE GENOMIC DNA]</scope>
    <source>
        <strain evidence="3 4">PAMC 26510</strain>
    </source>
</reference>
<dbReference type="SMART" id="SM00347">
    <property type="entry name" value="HTH_MARR"/>
    <property type="match status" value="1"/>
</dbReference>
<reference evidence="2 5" key="2">
    <citation type="submission" date="2017-03" db="EMBL/GenBank/DDBJ databases">
        <title>Genome analysis of strain PAMC 26577.</title>
        <authorList>
            <person name="Oh H.-M."/>
            <person name="Yang J.-A."/>
        </authorList>
    </citation>
    <scope>NUCLEOTIDE SEQUENCE [LARGE SCALE GENOMIC DNA]</scope>
    <source>
        <strain evidence="2 5">PAMC 26577</strain>
    </source>
</reference>
<dbReference type="InterPro" id="IPR000835">
    <property type="entry name" value="HTH_MarR-typ"/>
</dbReference>